<feature type="transmembrane region" description="Helical" evidence="1">
    <location>
        <begin position="221"/>
        <end position="241"/>
    </location>
</feature>
<keyword evidence="4" id="KW-0808">Transferase</keyword>
<feature type="transmembrane region" description="Helical" evidence="1">
    <location>
        <begin position="7"/>
        <end position="25"/>
    </location>
</feature>
<dbReference type="RefSeq" id="WP_036513226.1">
    <property type="nucleotide sequence ID" value="NZ_AONB01000020.1"/>
</dbReference>
<comment type="caution">
    <text evidence="4">The sequence shown here is derived from an EMBL/GenBank/DDBJ whole genome shotgun (WGS) entry which is preliminary data.</text>
</comment>
<dbReference type="GO" id="GO:0016020">
    <property type="term" value="C:membrane"/>
    <property type="evidence" value="ECO:0007669"/>
    <property type="project" value="TreeGrafter"/>
</dbReference>
<dbReference type="PATRIC" id="fig|1229521.3.peg.3273"/>
<dbReference type="EMBL" id="AONB01000020">
    <property type="protein sequence ID" value="EXJ09742.1"/>
    <property type="molecule type" value="Genomic_DNA"/>
</dbReference>
<evidence type="ECO:0000313" key="4">
    <source>
        <dbReference type="EMBL" id="EXJ09742.1"/>
    </source>
</evidence>
<feature type="transmembrane region" description="Helical" evidence="1">
    <location>
        <begin position="278"/>
        <end position="295"/>
    </location>
</feature>
<dbReference type="STRING" id="1229521.D791_03237"/>
<dbReference type="OrthoDB" id="9767863at2"/>
<feature type="transmembrane region" description="Helical" evidence="1">
    <location>
        <begin position="307"/>
        <end position="328"/>
    </location>
</feature>
<dbReference type="GO" id="GO:0016747">
    <property type="term" value="F:acyltransferase activity, transferring groups other than amino-acyl groups"/>
    <property type="evidence" value="ECO:0007669"/>
    <property type="project" value="InterPro"/>
</dbReference>
<keyword evidence="1" id="KW-1133">Transmembrane helix</keyword>
<dbReference type="Proteomes" id="UP000019464">
    <property type="component" value="Unassembled WGS sequence"/>
</dbReference>
<feature type="transmembrane region" description="Helical" evidence="1">
    <location>
        <begin position="247"/>
        <end position="266"/>
    </location>
</feature>
<name>W9V0S2_9GAMM</name>
<protein>
    <submittedName>
        <fullName evidence="4">O-acetyltransferase OatA</fullName>
        <ecNumber evidence="4">2.3.1.-</ecNumber>
    </submittedName>
</protein>
<feature type="transmembrane region" description="Helical" evidence="1">
    <location>
        <begin position="135"/>
        <end position="154"/>
    </location>
</feature>
<dbReference type="GO" id="GO:0009103">
    <property type="term" value="P:lipopolysaccharide biosynthetic process"/>
    <property type="evidence" value="ECO:0007669"/>
    <property type="project" value="TreeGrafter"/>
</dbReference>
<reference evidence="4 5" key="2">
    <citation type="journal article" date="2015" name="Syst. Appl. Microbiol.">
        <title>Nitrincola nitratireducens sp. nov. isolated from a haloalkaline crater lake.</title>
        <authorList>
            <person name="Singh A."/>
            <person name="Vaidya B."/>
            <person name="Tanuku N.R."/>
            <person name="Pinnaka A.K."/>
        </authorList>
    </citation>
    <scope>NUCLEOTIDE SEQUENCE [LARGE SCALE GENOMIC DNA]</scope>
    <source>
        <strain evidence="4 5">AK23</strain>
    </source>
</reference>
<gene>
    <name evidence="4" type="primary">oatA</name>
    <name evidence="4" type="ORF">D791_03237</name>
</gene>
<evidence type="ECO:0000259" key="3">
    <source>
        <dbReference type="Pfam" id="PF19040"/>
    </source>
</evidence>
<dbReference type="InterPro" id="IPR002656">
    <property type="entry name" value="Acyl_transf_3_dom"/>
</dbReference>
<feature type="domain" description="SGNH" evidence="3">
    <location>
        <begin position="405"/>
        <end position="645"/>
    </location>
</feature>
<proteinExistence type="predicted"/>
<sequence>MDYRREIDGLRALAVLPVILFHAGFDLFSGGFVGVDVFFVISGYLITKIILSELEQDKFSILNFYERRARRILPALFLVMLVCIPFAWLWLYPSDMKDFAQSLVAVSTFSSNILFWRESGYFDTAAELKPLLHTWSLAVEEQYYVLFPIFLMLFWRLGMRWILMLLSVVFITSIATAQWAAYAQPAAAFYLLPTRTWELLIGAFAAFYLSKTNGRTNLARSVSEVGGWLGIALILFAVFFYSHATPFPGFYALVPTIGTVLVILFATQQTTVGKFVGNKGFVGLGLISYSAYLWHQPLFAFAKQRSLVEPSQLTFITLSVLSLVLAYFSWRYVETPFRKKDLVSRSKIFYGALLGTLFFISVGVIGHVSDGFKERFEIPASVYNSIQRTPREAECFGKAGIHVIEDWFCELGLDSATKDFVVFGDSHALSALPAFDSAATDLGISGIFAGTSGCTPFLGIYALRNDQLSHNCHALNKRVYQFVQDQKISTVFFIARWSYYTDGGYNGSNFSYISTDENGLANPDESRRAFEIGLENTITAYRSIGVNVIFLPQVPQQILSPVQIYSLASRSKEHKVNNFSVSKEEHLSLQRYVNTLFEKKGVSLIELDQYFCDESKCAVGNESVSFYFDEDHLSLEGSKRLIDPIREAINKRNRI</sequence>
<feature type="domain" description="Acyltransferase 3" evidence="2">
    <location>
        <begin position="6"/>
        <end position="329"/>
    </location>
</feature>
<dbReference type="InterPro" id="IPR050879">
    <property type="entry name" value="Acyltransferase_3"/>
</dbReference>
<accession>W9V0S2</accession>
<dbReference type="Pfam" id="PF01757">
    <property type="entry name" value="Acyl_transf_3"/>
    <property type="match status" value="1"/>
</dbReference>
<evidence type="ECO:0000256" key="1">
    <source>
        <dbReference type="SAM" id="Phobius"/>
    </source>
</evidence>
<dbReference type="EC" id="2.3.1.-" evidence="4"/>
<feature type="transmembrane region" description="Helical" evidence="1">
    <location>
        <begin position="187"/>
        <end position="209"/>
    </location>
</feature>
<evidence type="ECO:0000313" key="5">
    <source>
        <dbReference type="Proteomes" id="UP000019464"/>
    </source>
</evidence>
<keyword evidence="5" id="KW-1185">Reference proteome</keyword>
<reference evidence="5" key="1">
    <citation type="submission" date="2012-11" db="EMBL/GenBank/DDBJ databases">
        <authorList>
            <person name="Singh A."/>
            <person name="Pinnaka A.K."/>
            <person name="Vaidya B."/>
        </authorList>
    </citation>
    <scope>NUCLEOTIDE SEQUENCE [LARGE SCALE GENOMIC DNA]</scope>
    <source>
        <strain evidence="5">AK23</strain>
    </source>
</reference>
<dbReference type="AlphaFoldDB" id="W9V0S2"/>
<feature type="transmembrane region" description="Helical" evidence="1">
    <location>
        <begin position="72"/>
        <end position="91"/>
    </location>
</feature>
<dbReference type="PANTHER" id="PTHR23028:SF53">
    <property type="entry name" value="ACYL_TRANSF_3 DOMAIN-CONTAINING PROTEIN"/>
    <property type="match status" value="1"/>
</dbReference>
<feature type="transmembrane region" description="Helical" evidence="1">
    <location>
        <begin position="31"/>
        <end position="51"/>
    </location>
</feature>
<organism evidence="4 5">
    <name type="scientific">Nitrincola nitratireducens</name>
    <dbReference type="NCBI Taxonomy" id="1229521"/>
    <lineage>
        <taxon>Bacteria</taxon>
        <taxon>Pseudomonadati</taxon>
        <taxon>Pseudomonadota</taxon>
        <taxon>Gammaproteobacteria</taxon>
        <taxon>Oceanospirillales</taxon>
        <taxon>Oceanospirillaceae</taxon>
        <taxon>Nitrincola</taxon>
    </lineage>
</organism>
<evidence type="ECO:0000259" key="2">
    <source>
        <dbReference type="Pfam" id="PF01757"/>
    </source>
</evidence>
<dbReference type="Pfam" id="PF19040">
    <property type="entry name" value="SGNH"/>
    <property type="match status" value="1"/>
</dbReference>
<keyword evidence="4" id="KW-0012">Acyltransferase</keyword>
<feature type="transmembrane region" description="Helical" evidence="1">
    <location>
        <begin position="348"/>
        <end position="368"/>
    </location>
</feature>
<dbReference type="PANTHER" id="PTHR23028">
    <property type="entry name" value="ACETYLTRANSFERASE"/>
    <property type="match status" value="1"/>
</dbReference>
<keyword evidence="1" id="KW-0472">Membrane</keyword>
<dbReference type="InterPro" id="IPR043968">
    <property type="entry name" value="SGNH"/>
</dbReference>
<keyword evidence="1" id="KW-0812">Transmembrane</keyword>
<feature type="transmembrane region" description="Helical" evidence="1">
    <location>
        <begin position="161"/>
        <end position="181"/>
    </location>
</feature>